<organism evidence="10 11">
    <name type="scientific">Candidatus Pullilachnospira stercoravium</name>
    <dbReference type="NCBI Taxonomy" id="2840913"/>
    <lineage>
        <taxon>Bacteria</taxon>
        <taxon>Bacillati</taxon>
        <taxon>Bacillota</taxon>
        <taxon>Clostridia</taxon>
        <taxon>Lachnospirales</taxon>
        <taxon>Lachnospiraceae</taxon>
        <taxon>Lachnospiraceae incertae sedis</taxon>
        <taxon>Candidatus Pullilachnospira</taxon>
    </lineage>
</organism>
<dbReference type="GO" id="GO:0000105">
    <property type="term" value="P:L-histidine biosynthetic process"/>
    <property type="evidence" value="ECO:0007669"/>
    <property type="project" value="UniProtKB-UniRule"/>
</dbReference>
<evidence type="ECO:0000313" key="11">
    <source>
        <dbReference type="Proteomes" id="UP000886723"/>
    </source>
</evidence>
<reference evidence="10" key="2">
    <citation type="journal article" date="2021" name="PeerJ">
        <title>Extensive microbial diversity within the chicken gut microbiome revealed by metagenomics and culture.</title>
        <authorList>
            <person name="Gilroy R."/>
            <person name="Ravi A."/>
            <person name="Getino M."/>
            <person name="Pursley I."/>
            <person name="Horton D.L."/>
            <person name="Alikhan N.F."/>
            <person name="Baker D."/>
            <person name="Gharbi K."/>
            <person name="Hall N."/>
            <person name="Watson M."/>
            <person name="Adriaenssens E.M."/>
            <person name="Foster-Nyarko E."/>
            <person name="Jarju S."/>
            <person name="Secka A."/>
            <person name="Antonio M."/>
            <person name="Oren A."/>
            <person name="Chaudhuri R.R."/>
            <person name="La Ragione R."/>
            <person name="Hildebrand F."/>
            <person name="Pallen M.J."/>
        </authorList>
    </citation>
    <scope>NUCLEOTIDE SEQUENCE</scope>
    <source>
        <strain evidence="10">ChiBcec2-4451</strain>
    </source>
</reference>
<evidence type="ECO:0000313" key="10">
    <source>
        <dbReference type="EMBL" id="HIV14141.1"/>
    </source>
</evidence>
<sequence>MVDAHVHLEKGSYCREWIDQFVSYALSRGIDEIWFLEHTHIFRECQSLYREMADFNAYQRGWYAGKLANARPLSEYTDFIDQCRREAFPVRIRFGLEVCYSPEHEREIEIIRDSYPFDFLVGSVHFIDGWAFSHKKQPWKPENFDLRALYKRYYALLEALANSHLFSGLAHPNSLQCFGAYPPGDYGAQYDTIARALKESGMYVEESSGLFINYGDMELGMNKAMLSAMLSHQVPVVTASDAHVPQDTGKFVGEMEGKINENRRNLRQNRPHTGGLSVY</sequence>
<dbReference type="AlphaFoldDB" id="A0A9D1T7D6"/>
<evidence type="ECO:0000256" key="2">
    <source>
        <dbReference type="ARBA" id="ARBA00009152"/>
    </source>
</evidence>
<evidence type="ECO:0000256" key="4">
    <source>
        <dbReference type="ARBA" id="ARBA00022605"/>
    </source>
</evidence>
<dbReference type="PANTHER" id="PTHR21039">
    <property type="entry name" value="HISTIDINOL PHOSPHATASE-RELATED"/>
    <property type="match status" value="1"/>
</dbReference>
<dbReference type="Pfam" id="PF02811">
    <property type="entry name" value="PHP"/>
    <property type="match status" value="1"/>
</dbReference>
<keyword evidence="4 8" id="KW-0028">Amino-acid biosynthesis</keyword>
<dbReference type="PANTHER" id="PTHR21039:SF0">
    <property type="entry name" value="HISTIDINOL-PHOSPHATASE"/>
    <property type="match status" value="1"/>
</dbReference>
<comment type="similarity">
    <text evidence="2 8">Belongs to the PHP hydrolase family. HisK subfamily.</text>
</comment>
<dbReference type="GO" id="GO:0005737">
    <property type="term" value="C:cytoplasm"/>
    <property type="evidence" value="ECO:0007669"/>
    <property type="project" value="TreeGrafter"/>
</dbReference>
<keyword evidence="5 8" id="KW-0378">Hydrolase</keyword>
<evidence type="ECO:0000256" key="7">
    <source>
        <dbReference type="ARBA" id="ARBA00049158"/>
    </source>
</evidence>
<dbReference type="Gene3D" id="3.20.20.140">
    <property type="entry name" value="Metal-dependent hydrolases"/>
    <property type="match status" value="1"/>
</dbReference>
<gene>
    <name evidence="10" type="ORF">IAA63_13530</name>
</gene>
<keyword evidence="6 8" id="KW-0368">Histidine biosynthesis</keyword>
<comment type="pathway">
    <text evidence="1 8">Amino-acid biosynthesis; L-histidine biosynthesis; L-histidine from 5-phospho-alpha-D-ribose 1-diphosphate: step 8/9.</text>
</comment>
<proteinExistence type="inferred from homology"/>
<accession>A0A9D1T7D6</accession>
<evidence type="ECO:0000256" key="6">
    <source>
        <dbReference type="ARBA" id="ARBA00023102"/>
    </source>
</evidence>
<feature type="domain" description="PHP" evidence="9">
    <location>
        <begin position="4"/>
        <end position="205"/>
    </location>
</feature>
<evidence type="ECO:0000259" key="9">
    <source>
        <dbReference type="Pfam" id="PF02811"/>
    </source>
</evidence>
<comment type="catalytic activity">
    <reaction evidence="7 8">
        <text>L-histidinol phosphate + H2O = L-histidinol + phosphate</text>
        <dbReference type="Rhea" id="RHEA:14465"/>
        <dbReference type="ChEBI" id="CHEBI:15377"/>
        <dbReference type="ChEBI" id="CHEBI:43474"/>
        <dbReference type="ChEBI" id="CHEBI:57699"/>
        <dbReference type="ChEBI" id="CHEBI:57980"/>
        <dbReference type="EC" id="3.1.3.15"/>
    </reaction>
</comment>
<dbReference type="InterPro" id="IPR010140">
    <property type="entry name" value="Histidinol_P_phosphatase_HisJ"/>
</dbReference>
<dbReference type="Proteomes" id="UP000886723">
    <property type="component" value="Unassembled WGS sequence"/>
</dbReference>
<dbReference type="EMBL" id="DVON01000284">
    <property type="protein sequence ID" value="HIV14141.1"/>
    <property type="molecule type" value="Genomic_DNA"/>
</dbReference>
<dbReference type="InterPro" id="IPR016195">
    <property type="entry name" value="Pol/histidinol_Pase-like"/>
</dbReference>
<dbReference type="SUPFAM" id="SSF89550">
    <property type="entry name" value="PHP domain-like"/>
    <property type="match status" value="1"/>
</dbReference>
<evidence type="ECO:0000256" key="3">
    <source>
        <dbReference type="ARBA" id="ARBA00013085"/>
    </source>
</evidence>
<dbReference type="InterPro" id="IPR004013">
    <property type="entry name" value="PHP_dom"/>
</dbReference>
<dbReference type="GO" id="GO:0004401">
    <property type="term" value="F:histidinol-phosphatase activity"/>
    <property type="evidence" value="ECO:0007669"/>
    <property type="project" value="UniProtKB-UniRule"/>
</dbReference>
<name>A0A9D1T7D6_9FIRM</name>
<evidence type="ECO:0000256" key="8">
    <source>
        <dbReference type="RuleBase" id="RU366003"/>
    </source>
</evidence>
<evidence type="ECO:0000256" key="5">
    <source>
        <dbReference type="ARBA" id="ARBA00022801"/>
    </source>
</evidence>
<evidence type="ECO:0000256" key="1">
    <source>
        <dbReference type="ARBA" id="ARBA00004970"/>
    </source>
</evidence>
<reference evidence="10" key="1">
    <citation type="submission" date="2020-10" db="EMBL/GenBank/DDBJ databases">
        <authorList>
            <person name="Gilroy R."/>
        </authorList>
    </citation>
    <scope>NUCLEOTIDE SEQUENCE</scope>
    <source>
        <strain evidence="10">ChiBcec2-4451</strain>
    </source>
</reference>
<protein>
    <recommendedName>
        <fullName evidence="3 8">Histidinol-phosphatase</fullName>
        <shortName evidence="8">HolPase</shortName>
        <ecNumber evidence="3 8">3.1.3.15</ecNumber>
    </recommendedName>
</protein>
<dbReference type="EC" id="3.1.3.15" evidence="3 8"/>
<comment type="caution">
    <text evidence="10">The sequence shown here is derived from an EMBL/GenBank/DDBJ whole genome shotgun (WGS) entry which is preliminary data.</text>
</comment>